<dbReference type="Proteomes" id="UP000006230">
    <property type="component" value="Unassembled WGS sequence"/>
</dbReference>
<gene>
    <name evidence="1" type="ORF">R2601_13519</name>
</gene>
<dbReference type="AlphaFoldDB" id="Q0FRL0"/>
<accession>Q0FRL0</accession>
<name>Q0FRL0_SALBH</name>
<organism evidence="1 2">
    <name type="scientific">Salipiger bermudensis (strain DSM 26914 / JCM 13377 / KCTC 12554 / HTCC2601)</name>
    <name type="common">Pelagibaca bermudensis</name>
    <dbReference type="NCBI Taxonomy" id="314265"/>
    <lineage>
        <taxon>Bacteria</taxon>
        <taxon>Pseudomonadati</taxon>
        <taxon>Pseudomonadota</taxon>
        <taxon>Alphaproteobacteria</taxon>
        <taxon>Rhodobacterales</taxon>
        <taxon>Roseobacteraceae</taxon>
        <taxon>Salipiger</taxon>
    </lineage>
</organism>
<keyword evidence="2" id="KW-1185">Reference proteome</keyword>
<protein>
    <submittedName>
        <fullName evidence="1">Uncharacterized protein</fullName>
    </submittedName>
</protein>
<dbReference type="EMBL" id="AATQ01000011">
    <property type="protein sequence ID" value="EAU46844.1"/>
    <property type="molecule type" value="Genomic_DNA"/>
</dbReference>
<dbReference type="eggNOG" id="ENOG503373W">
    <property type="taxonomic scope" value="Bacteria"/>
</dbReference>
<dbReference type="OrthoDB" id="7871139at2"/>
<evidence type="ECO:0000313" key="1">
    <source>
        <dbReference type="EMBL" id="EAU46844.1"/>
    </source>
</evidence>
<proteinExistence type="predicted"/>
<comment type="caution">
    <text evidence="1">The sequence shown here is derived from an EMBL/GenBank/DDBJ whole genome shotgun (WGS) entry which is preliminary data.</text>
</comment>
<dbReference type="RefSeq" id="WP_007794957.1">
    <property type="nucleotide sequence ID" value="NZ_DS022276.1"/>
</dbReference>
<evidence type="ECO:0000313" key="2">
    <source>
        <dbReference type="Proteomes" id="UP000006230"/>
    </source>
</evidence>
<dbReference type="STRING" id="314265.R2601_13519"/>
<sequence length="107" mass="11990">MHIKKIAFDGFDTQEPGGLTRGSVSLIAANGRIEVALVAPPRVSPWKRAFERQLLRRALAVVLRLPEYREGREELWFDAETVARMRLAPGPTERATRLSAPARRAQA</sequence>
<reference evidence="1 2" key="1">
    <citation type="journal article" date="2010" name="J. Bacteriol.">
        <title>Genome sequences of Pelagibaca bermudensis HTCC2601T and Maritimibacter alkaliphilus HTCC2654T, the type strains of two marine Roseobacter genera.</title>
        <authorList>
            <person name="Thrash J.C."/>
            <person name="Cho J.C."/>
            <person name="Ferriera S."/>
            <person name="Johnson J."/>
            <person name="Vergin K.L."/>
            <person name="Giovannoni S.J."/>
        </authorList>
    </citation>
    <scope>NUCLEOTIDE SEQUENCE [LARGE SCALE GENOMIC DNA]</scope>
    <source>
        <strain evidence="2">DSM 26914 / JCM 13377 / KCTC 12554 / HTCC2601</strain>
    </source>
</reference>
<dbReference type="HOGENOM" id="CLU_2411491_0_0_5"/>